<accession>A0A136IVN7</accession>
<protein>
    <submittedName>
        <fullName evidence="1">Uncharacterized protein</fullName>
    </submittedName>
</protein>
<gene>
    <name evidence="1" type="ORF">Micbo1qcDRAFT_165772</name>
</gene>
<evidence type="ECO:0000313" key="2">
    <source>
        <dbReference type="Proteomes" id="UP000070501"/>
    </source>
</evidence>
<sequence length="317" mass="34656">MAFDMPAAESFLRTFSPPVLGLHGEIVNTPYIFCGVLRPPPRTPLAASSLSSLRAPREVYASQPVNGSSPTILLVDAEADAGANSSSPRGVPAAHFPYNNSAHAVALYWQLLQDLQQALAKSATSTPVDPVAIFRQVLRDYEYRTMVLGQNRNLQADASCWVTADGQGMCFRSATGETAEAFFQRQLGPEVNVMTMSQAEVRPWAHTYHNEVAMAMDSVPVATETEVEMSAPEQLSMELDAAMLVPLTPQTTAAQPHHMHAHPVALAQQHQWFDSAMSFTSSKKRKFVDATAESCRKVARVFAKPHFRSRPASWTTA</sequence>
<dbReference type="OrthoDB" id="10354538at2759"/>
<reference evidence="2" key="1">
    <citation type="submission" date="2016-02" db="EMBL/GenBank/DDBJ databases">
        <title>Draft genome sequence of Microdochium bolleyi, a fungal endophyte of beachgrass.</title>
        <authorList>
            <consortium name="DOE Joint Genome Institute"/>
            <person name="David A.S."/>
            <person name="May G."/>
            <person name="Haridas S."/>
            <person name="Lim J."/>
            <person name="Wang M."/>
            <person name="Labutti K."/>
            <person name="Lipzen A."/>
            <person name="Barry K."/>
            <person name="Grigoriev I.V."/>
        </authorList>
    </citation>
    <scope>NUCLEOTIDE SEQUENCE [LARGE SCALE GENOMIC DNA]</scope>
    <source>
        <strain evidence="2">J235TASD1</strain>
    </source>
</reference>
<dbReference type="EMBL" id="KQ964256">
    <property type="protein sequence ID" value="KXJ88987.1"/>
    <property type="molecule type" value="Genomic_DNA"/>
</dbReference>
<dbReference type="Proteomes" id="UP000070501">
    <property type="component" value="Unassembled WGS sequence"/>
</dbReference>
<name>A0A136IVN7_9PEZI</name>
<dbReference type="InParanoid" id="A0A136IVN7"/>
<dbReference type="AlphaFoldDB" id="A0A136IVN7"/>
<keyword evidence="2" id="KW-1185">Reference proteome</keyword>
<organism evidence="1 2">
    <name type="scientific">Microdochium bolleyi</name>
    <dbReference type="NCBI Taxonomy" id="196109"/>
    <lineage>
        <taxon>Eukaryota</taxon>
        <taxon>Fungi</taxon>
        <taxon>Dikarya</taxon>
        <taxon>Ascomycota</taxon>
        <taxon>Pezizomycotina</taxon>
        <taxon>Sordariomycetes</taxon>
        <taxon>Xylariomycetidae</taxon>
        <taxon>Xylariales</taxon>
        <taxon>Microdochiaceae</taxon>
        <taxon>Microdochium</taxon>
    </lineage>
</organism>
<proteinExistence type="predicted"/>
<evidence type="ECO:0000313" key="1">
    <source>
        <dbReference type="EMBL" id="KXJ88987.1"/>
    </source>
</evidence>